<name>A0A645I755_9ZZZZ</name>
<reference evidence="2" key="1">
    <citation type="submission" date="2019-08" db="EMBL/GenBank/DDBJ databases">
        <authorList>
            <person name="Kucharzyk K."/>
            <person name="Murdoch R.W."/>
            <person name="Higgins S."/>
            <person name="Loffler F."/>
        </authorList>
    </citation>
    <scope>NUCLEOTIDE SEQUENCE</scope>
</reference>
<organism evidence="2">
    <name type="scientific">bioreactor metagenome</name>
    <dbReference type="NCBI Taxonomy" id="1076179"/>
    <lineage>
        <taxon>unclassified sequences</taxon>
        <taxon>metagenomes</taxon>
        <taxon>ecological metagenomes</taxon>
    </lineage>
</organism>
<feature type="compositionally biased region" description="Low complexity" evidence="1">
    <location>
        <begin position="44"/>
        <end position="72"/>
    </location>
</feature>
<feature type="compositionally biased region" description="Polar residues" evidence="1">
    <location>
        <begin position="1"/>
        <end position="24"/>
    </location>
</feature>
<accession>A0A645I755</accession>
<evidence type="ECO:0000313" key="2">
    <source>
        <dbReference type="EMBL" id="MPN46726.1"/>
    </source>
</evidence>
<dbReference type="AlphaFoldDB" id="A0A645I755"/>
<evidence type="ECO:0000256" key="1">
    <source>
        <dbReference type="SAM" id="MobiDB-lite"/>
    </source>
</evidence>
<proteinExistence type="predicted"/>
<gene>
    <name evidence="2" type="ORF">SDC9_194324</name>
</gene>
<feature type="region of interest" description="Disordered" evidence="1">
    <location>
        <begin position="1"/>
        <end position="112"/>
    </location>
</feature>
<sequence>MVYTGQQNPPQGNTQSSTQPSQGGNPYLYSNPPTQAAQRQPYGYQNPPQQSYQAPQNYQQPPQGYQPPRTYQAPPAVQGQFNTMPNPSGIRPQDGQPYMTGPESFKDDDIPF</sequence>
<protein>
    <submittedName>
        <fullName evidence="2">Uncharacterized protein</fullName>
    </submittedName>
</protein>
<dbReference type="EMBL" id="VSSQ01107631">
    <property type="protein sequence ID" value="MPN46726.1"/>
    <property type="molecule type" value="Genomic_DNA"/>
</dbReference>
<comment type="caution">
    <text evidence="2">The sequence shown here is derived from an EMBL/GenBank/DDBJ whole genome shotgun (WGS) entry which is preliminary data.</text>
</comment>